<gene>
    <name evidence="1" type="ORF">HNQ59_003740</name>
</gene>
<dbReference type="Proteomes" id="UP000575898">
    <property type="component" value="Unassembled WGS sequence"/>
</dbReference>
<dbReference type="EMBL" id="JACHHY010000034">
    <property type="protein sequence ID" value="MBB5020421.1"/>
    <property type="molecule type" value="Genomic_DNA"/>
</dbReference>
<name>A0A840MZ41_9PROT</name>
<accession>A0A840MZ41</accession>
<keyword evidence="2" id="KW-1185">Reference proteome</keyword>
<sequence>MFGLLRDRLTLSILSNKLEVTRVSAIRRRCLQHNRMPLYLNNATPRFDELVEWHDRFGTGTQSLDVMVSAAWVKFAVLPWQGAQLSEDETRSYAYAMLSLRHGDIANSWSLTLSPAMSGRTRVVSAVDSRLMKSLERFGEDCGIRDINLMPMTVAIFNKLQAKIPDDSLFVVIEPDNLSIILLRKGEWAHVHNRPLPANWHVLLPKWVQDFQALKGARNLPVFVAGPTHTRPNFENFPVTWLRLPPQTGFDPRKDHDLALSLGF</sequence>
<protein>
    <submittedName>
        <fullName evidence="1">Uncharacterized protein</fullName>
    </submittedName>
</protein>
<dbReference type="AlphaFoldDB" id="A0A840MZ41"/>
<comment type="caution">
    <text evidence="1">The sequence shown here is derived from an EMBL/GenBank/DDBJ whole genome shotgun (WGS) entry which is preliminary data.</text>
</comment>
<proteinExistence type="predicted"/>
<dbReference type="RefSeq" id="WP_184041816.1">
    <property type="nucleotide sequence ID" value="NZ_JACHHY010000034.1"/>
</dbReference>
<organism evidence="1 2">
    <name type="scientific">Chitinivorax tropicus</name>
    <dbReference type="NCBI Taxonomy" id="714531"/>
    <lineage>
        <taxon>Bacteria</taxon>
        <taxon>Pseudomonadati</taxon>
        <taxon>Pseudomonadota</taxon>
        <taxon>Betaproteobacteria</taxon>
        <taxon>Chitinivorax</taxon>
    </lineage>
</organism>
<evidence type="ECO:0000313" key="2">
    <source>
        <dbReference type="Proteomes" id="UP000575898"/>
    </source>
</evidence>
<evidence type="ECO:0000313" key="1">
    <source>
        <dbReference type="EMBL" id="MBB5020421.1"/>
    </source>
</evidence>
<reference evidence="1 2" key="1">
    <citation type="submission" date="2020-08" db="EMBL/GenBank/DDBJ databases">
        <title>Genomic Encyclopedia of Type Strains, Phase IV (KMG-IV): sequencing the most valuable type-strain genomes for metagenomic binning, comparative biology and taxonomic classification.</title>
        <authorList>
            <person name="Goeker M."/>
        </authorList>
    </citation>
    <scope>NUCLEOTIDE SEQUENCE [LARGE SCALE GENOMIC DNA]</scope>
    <source>
        <strain evidence="1 2">DSM 27165</strain>
    </source>
</reference>